<sequence>MALCRVETELRKSEKCGFSSIVFMKDGDECGVRIAIDFPLVDDFLCTLDVIFHH</sequence>
<organism evidence="1 2">
    <name type="scientific">Helianthus annuus</name>
    <name type="common">Common sunflower</name>
    <dbReference type="NCBI Taxonomy" id="4232"/>
    <lineage>
        <taxon>Eukaryota</taxon>
        <taxon>Viridiplantae</taxon>
        <taxon>Streptophyta</taxon>
        <taxon>Embryophyta</taxon>
        <taxon>Tracheophyta</taxon>
        <taxon>Spermatophyta</taxon>
        <taxon>Magnoliopsida</taxon>
        <taxon>eudicotyledons</taxon>
        <taxon>Gunneridae</taxon>
        <taxon>Pentapetalae</taxon>
        <taxon>asterids</taxon>
        <taxon>campanulids</taxon>
        <taxon>Asterales</taxon>
        <taxon>Asteraceae</taxon>
        <taxon>Asteroideae</taxon>
        <taxon>Heliantheae alliance</taxon>
        <taxon>Heliantheae</taxon>
        <taxon>Helianthus</taxon>
    </lineage>
</organism>
<dbReference type="Proteomes" id="UP000215914">
    <property type="component" value="Chromosome 14"/>
</dbReference>
<dbReference type="InParanoid" id="A0A251SMJ7"/>
<dbReference type="EMBL" id="CM007903">
    <property type="protein sequence ID" value="OTF99525.1"/>
    <property type="molecule type" value="Genomic_DNA"/>
</dbReference>
<reference evidence="2" key="1">
    <citation type="journal article" date="2017" name="Nature">
        <title>The sunflower genome provides insights into oil metabolism, flowering and Asterid evolution.</title>
        <authorList>
            <person name="Badouin H."/>
            <person name="Gouzy J."/>
            <person name="Grassa C.J."/>
            <person name="Murat F."/>
            <person name="Staton S.E."/>
            <person name="Cottret L."/>
            <person name="Lelandais-Briere C."/>
            <person name="Owens G.L."/>
            <person name="Carrere S."/>
            <person name="Mayjonade B."/>
            <person name="Legrand L."/>
            <person name="Gill N."/>
            <person name="Kane N.C."/>
            <person name="Bowers J.E."/>
            <person name="Hubner S."/>
            <person name="Bellec A."/>
            <person name="Berard A."/>
            <person name="Berges H."/>
            <person name="Blanchet N."/>
            <person name="Boniface M.C."/>
            <person name="Brunel D."/>
            <person name="Catrice O."/>
            <person name="Chaidir N."/>
            <person name="Claudel C."/>
            <person name="Donnadieu C."/>
            <person name="Faraut T."/>
            <person name="Fievet G."/>
            <person name="Helmstetter N."/>
            <person name="King M."/>
            <person name="Knapp S.J."/>
            <person name="Lai Z."/>
            <person name="Le Paslier M.C."/>
            <person name="Lippi Y."/>
            <person name="Lorenzon L."/>
            <person name="Mandel J.R."/>
            <person name="Marage G."/>
            <person name="Marchand G."/>
            <person name="Marquand E."/>
            <person name="Bret-Mestries E."/>
            <person name="Morien E."/>
            <person name="Nambeesan S."/>
            <person name="Nguyen T."/>
            <person name="Pegot-Espagnet P."/>
            <person name="Pouilly N."/>
            <person name="Raftis F."/>
            <person name="Sallet E."/>
            <person name="Schiex T."/>
            <person name="Thomas J."/>
            <person name="Vandecasteele C."/>
            <person name="Vares D."/>
            <person name="Vear F."/>
            <person name="Vautrin S."/>
            <person name="Crespi M."/>
            <person name="Mangin B."/>
            <person name="Burke J.M."/>
            <person name="Salse J."/>
            <person name="Munos S."/>
            <person name="Vincourt P."/>
            <person name="Rieseberg L.H."/>
            <person name="Langlade N.B."/>
        </authorList>
    </citation>
    <scope>NUCLEOTIDE SEQUENCE [LARGE SCALE GENOMIC DNA]</scope>
    <source>
        <strain evidence="2">cv. SF193</strain>
    </source>
</reference>
<accession>A0A251SMJ7</accession>
<evidence type="ECO:0000313" key="1">
    <source>
        <dbReference type="EMBL" id="OTF99525.1"/>
    </source>
</evidence>
<name>A0A251SMJ7_HELAN</name>
<proteinExistence type="predicted"/>
<dbReference type="AlphaFoldDB" id="A0A251SMJ7"/>
<protein>
    <submittedName>
        <fullName evidence="1">Uncharacterized protein</fullName>
    </submittedName>
</protein>
<evidence type="ECO:0000313" key="2">
    <source>
        <dbReference type="Proteomes" id="UP000215914"/>
    </source>
</evidence>
<keyword evidence="2" id="KW-1185">Reference proteome</keyword>
<gene>
    <name evidence="1" type="ORF">HannXRQ_Chr14g0457571</name>
</gene>